<dbReference type="PANTHER" id="PTHR45774">
    <property type="entry name" value="BTB/POZ DOMAIN-CONTAINING"/>
    <property type="match status" value="1"/>
</dbReference>
<dbReference type="EMBL" id="GITU01009026">
    <property type="protein sequence ID" value="MBC1177729.1"/>
    <property type="molecule type" value="Transcribed_RNA"/>
</dbReference>
<name>A0A1B0GJM1_LUTLO</name>
<dbReference type="InterPro" id="IPR011333">
    <property type="entry name" value="SKP1/BTB/POZ_sf"/>
</dbReference>
<dbReference type="GeneID" id="129792825"/>
<dbReference type="GO" id="GO:0022008">
    <property type="term" value="P:neurogenesis"/>
    <property type="evidence" value="ECO:0007669"/>
    <property type="project" value="TreeGrafter"/>
</dbReference>
<dbReference type="Gene3D" id="1.25.40.420">
    <property type="match status" value="1"/>
</dbReference>
<dbReference type="VEuPathDB" id="VectorBase:LLONM1_006218"/>
<dbReference type="EnsemblMetazoa" id="LLOJ006652-RA">
    <property type="protein sequence ID" value="LLOJ006652-PA"/>
    <property type="gene ID" value="LLOJ006652"/>
</dbReference>
<dbReference type="InterPro" id="IPR011705">
    <property type="entry name" value="BACK"/>
</dbReference>
<dbReference type="GO" id="GO:0016853">
    <property type="term" value="F:isomerase activity"/>
    <property type="evidence" value="ECO:0007669"/>
    <property type="project" value="UniProtKB-KW"/>
</dbReference>
<dbReference type="OrthoDB" id="6335872at2759"/>
<dbReference type="KEGG" id="lll:129792825"/>
<dbReference type="Pfam" id="PF07707">
    <property type="entry name" value="BACK"/>
    <property type="match status" value="1"/>
</dbReference>
<dbReference type="RefSeq" id="XP_055688171.1">
    <property type="nucleotide sequence ID" value="XM_055832196.1"/>
</dbReference>
<keyword evidence="5" id="KW-1185">Reference proteome</keyword>
<evidence type="ECO:0000313" key="4">
    <source>
        <dbReference type="EnsemblMetazoa" id="LLOJ006652-PA"/>
    </source>
</evidence>
<evidence type="ECO:0000313" key="3">
    <source>
        <dbReference type="EMBL" id="MBC1177729.1"/>
    </source>
</evidence>
<evidence type="ECO:0000313" key="5">
    <source>
        <dbReference type="Proteomes" id="UP000092461"/>
    </source>
</evidence>
<keyword evidence="3" id="KW-0413">Isomerase</keyword>
<feature type="domain" description="BACK" evidence="2">
    <location>
        <begin position="174"/>
        <end position="283"/>
    </location>
</feature>
<dbReference type="AlphaFoldDB" id="A0A1B0GJM1"/>
<reference evidence="3" key="2">
    <citation type="journal article" date="2020" name="BMC">
        <title>Leishmania infection induces a limited differential gene expression in the sand fly midgut.</title>
        <authorList>
            <person name="Coutinho-Abreu I.V."/>
            <person name="Serafim T.D."/>
            <person name="Meneses C."/>
            <person name="Kamhawi S."/>
            <person name="Oliveira F."/>
            <person name="Valenzuela J.G."/>
        </authorList>
    </citation>
    <scope>NUCLEOTIDE SEQUENCE</scope>
    <source>
        <strain evidence="3">Jacobina</strain>
        <tissue evidence="3">Midgut</tissue>
    </source>
</reference>
<dbReference type="Proteomes" id="UP000092461">
    <property type="component" value="Unassembled WGS sequence"/>
</dbReference>
<dbReference type="Gene3D" id="3.30.710.10">
    <property type="entry name" value="Potassium Channel Kv1.1, Chain A"/>
    <property type="match status" value="1"/>
</dbReference>
<dbReference type="PANTHER" id="PTHR45774:SF4">
    <property type="entry name" value="AXUNDEAD, ISOFORM F"/>
    <property type="match status" value="1"/>
</dbReference>
<dbReference type="SMART" id="SM00875">
    <property type="entry name" value="BACK"/>
    <property type="match status" value="1"/>
</dbReference>
<evidence type="ECO:0000259" key="2">
    <source>
        <dbReference type="SMART" id="SM00875"/>
    </source>
</evidence>
<dbReference type="EMBL" id="AJWK01021983">
    <property type="status" value="NOT_ANNOTATED_CDS"/>
    <property type="molecule type" value="Genomic_DNA"/>
</dbReference>
<proteinExistence type="predicted"/>
<dbReference type="GO" id="GO:0005829">
    <property type="term" value="C:cytosol"/>
    <property type="evidence" value="ECO:0007669"/>
    <property type="project" value="TreeGrafter"/>
</dbReference>
<protein>
    <submittedName>
        <fullName evidence="3">Putative topoisomerase top1-interacting protein btbd1</fullName>
    </submittedName>
</protein>
<accession>A0A1B0GJM1</accession>
<organism evidence="4 5">
    <name type="scientific">Lutzomyia longipalpis</name>
    <name type="common">Sand fly</name>
    <dbReference type="NCBI Taxonomy" id="7200"/>
    <lineage>
        <taxon>Eukaryota</taxon>
        <taxon>Metazoa</taxon>
        <taxon>Ecdysozoa</taxon>
        <taxon>Arthropoda</taxon>
        <taxon>Hexapoda</taxon>
        <taxon>Insecta</taxon>
        <taxon>Pterygota</taxon>
        <taxon>Neoptera</taxon>
        <taxon>Endopterygota</taxon>
        <taxon>Diptera</taxon>
        <taxon>Nematocera</taxon>
        <taxon>Psychodoidea</taxon>
        <taxon>Psychodidae</taxon>
        <taxon>Lutzomyia</taxon>
        <taxon>Lutzomyia</taxon>
    </lineage>
</organism>
<dbReference type="EMBL" id="AJWK01021984">
    <property type="status" value="NOT_ANNOTATED_CDS"/>
    <property type="molecule type" value="Genomic_DNA"/>
</dbReference>
<dbReference type="VEuPathDB" id="VectorBase:LLOJ006652"/>
<dbReference type="CTD" id="38741"/>
<feature type="region of interest" description="Disordered" evidence="1">
    <location>
        <begin position="324"/>
        <end position="351"/>
    </location>
</feature>
<sequence>MVVPFETTVNEQGQTVHKPLYSATPSAPSLEEAFNLCRPEATVCFLIHNGTEGGRDFVVDRRAILESGTKLAEIVNGFPGGRKVVLRYDRIDIFGELLTFIERKFIKFHNVEQCQQIFQAAARYDCQELKEQCIKFLDNHMDLENVMEIFTLMHSHSNGTKVPSFKSQGCCRRARREFTSTDEYISALLENCLQFIDTNAKEILSSSDMLSLSYSQLVMILTRDTLQVGSEMNVIKVLEEWSRIACQERNLELTDENRRKMLGALCYAPRYLTMPTQSLDIVFNRVELLDENEKNLVIDVINNRRNSSITSDQLKMIDSFRRSRTKRPSMPIHLSDRTQPKNYSRKMRKHPEGTKTKGSCAMYCLSTLICCFD</sequence>
<evidence type="ECO:0000256" key="1">
    <source>
        <dbReference type="SAM" id="MobiDB-lite"/>
    </source>
</evidence>
<reference evidence="5" key="1">
    <citation type="submission" date="2012-05" db="EMBL/GenBank/DDBJ databases">
        <title>Whole Genome Assembly of Lutzomyia longipalpis.</title>
        <authorList>
            <person name="Richards S."/>
            <person name="Qu C."/>
            <person name="Dillon R."/>
            <person name="Worley K."/>
            <person name="Scherer S."/>
            <person name="Batterton M."/>
            <person name="Taylor A."/>
            <person name="Hawes A."/>
            <person name="Hernandez B."/>
            <person name="Kovar C."/>
            <person name="Mandapat C."/>
            <person name="Pham C."/>
            <person name="Qu C."/>
            <person name="Jing C."/>
            <person name="Bess C."/>
            <person name="Bandaranaike D."/>
            <person name="Ngo D."/>
            <person name="Ongeri F."/>
            <person name="Arias F."/>
            <person name="Lara F."/>
            <person name="Weissenberger G."/>
            <person name="Kamau G."/>
            <person name="Han H."/>
            <person name="Shen H."/>
            <person name="Dinh H."/>
            <person name="Khalil I."/>
            <person name="Jones J."/>
            <person name="Shafer J."/>
            <person name="Jayaseelan J."/>
            <person name="Quiroz J."/>
            <person name="Blankenburg K."/>
            <person name="Nguyen L."/>
            <person name="Jackson L."/>
            <person name="Francisco L."/>
            <person name="Tang L.-Y."/>
            <person name="Pu L.-L."/>
            <person name="Perales L."/>
            <person name="Lorensuhewa L."/>
            <person name="Munidasa M."/>
            <person name="Coyle M."/>
            <person name="Taylor M."/>
            <person name="Puazo M."/>
            <person name="Firestine M."/>
            <person name="Scheel M."/>
            <person name="Javaid M."/>
            <person name="Wang M."/>
            <person name="Li M."/>
            <person name="Tabassum N."/>
            <person name="Saada N."/>
            <person name="Osuji N."/>
            <person name="Aqrawi P."/>
            <person name="Fu Q."/>
            <person name="Thornton R."/>
            <person name="Raj R."/>
            <person name="Goodspeed R."/>
            <person name="Mata R."/>
            <person name="Najjar R."/>
            <person name="Gubbala S."/>
            <person name="Lee S."/>
            <person name="Denson S."/>
            <person name="Patil S."/>
            <person name="Macmil S."/>
            <person name="Qi S."/>
            <person name="Matskevitch T."/>
            <person name="Palculict T."/>
            <person name="Mathew T."/>
            <person name="Vee V."/>
            <person name="Velamala V."/>
            <person name="Korchina V."/>
            <person name="Cai W."/>
            <person name="Liu W."/>
            <person name="Dai W."/>
            <person name="Zou X."/>
            <person name="Zhu Y."/>
            <person name="Zhang Y."/>
            <person name="Wu Y.-Q."/>
            <person name="Xin Y."/>
            <person name="Nazarath L."/>
            <person name="Kovar C."/>
            <person name="Han Y."/>
            <person name="Muzny D."/>
            <person name="Gibbs R."/>
        </authorList>
    </citation>
    <scope>NUCLEOTIDE SEQUENCE [LARGE SCALE GENOMIC DNA]</scope>
    <source>
        <strain evidence="5">Jacobina</strain>
    </source>
</reference>
<reference evidence="4" key="3">
    <citation type="submission" date="2020-05" db="UniProtKB">
        <authorList>
            <consortium name="EnsemblMetazoa"/>
        </authorList>
    </citation>
    <scope>IDENTIFICATION</scope>
    <source>
        <strain evidence="4">Jacobina</strain>
    </source>
</reference>
<dbReference type="EMBL" id="AJWK01021985">
    <property type="status" value="NOT_ANNOTATED_CDS"/>
    <property type="molecule type" value="Genomic_DNA"/>
</dbReference>